<organism evidence="2 3">
    <name type="scientific">Pontibacillus salipaludis</name>
    <dbReference type="NCBI Taxonomy" id="1697394"/>
    <lineage>
        <taxon>Bacteria</taxon>
        <taxon>Bacillati</taxon>
        <taxon>Bacillota</taxon>
        <taxon>Bacilli</taxon>
        <taxon>Bacillales</taxon>
        <taxon>Bacillaceae</taxon>
        <taxon>Pontibacillus</taxon>
    </lineage>
</organism>
<comment type="caution">
    <text evidence="2">The sequence shown here is derived from an EMBL/GenBank/DDBJ whole genome shotgun (WGS) entry which is preliminary data.</text>
</comment>
<protein>
    <submittedName>
        <fullName evidence="2">Uncharacterized protein</fullName>
    </submittedName>
</protein>
<feature type="compositionally biased region" description="Basic and acidic residues" evidence="1">
    <location>
        <begin position="24"/>
        <end position="36"/>
    </location>
</feature>
<evidence type="ECO:0000256" key="1">
    <source>
        <dbReference type="SAM" id="MobiDB-lite"/>
    </source>
</evidence>
<feature type="region of interest" description="Disordered" evidence="1">
    <location>
        <begin position="17"/>
        <end position="36"/>
    </location>
</feature>
<dbReference type="EMBL" id="BMIN01000005">
    <property type="protein sequence ID" value="GGD09023.1"/>
    <property type="molecule type" value="Genomic_DNA"/>
</dbReference>
<reference evidence="3" key="1">
    <citation type="journal article" date="2019" name="Int. J. Syst. Evol. Microbiol.">
        <title>The Global Catalogue of Microorganisms (GCM) 10K type strain sequencing project: providing services to taxonomists for standard genome sequencing and annotation.</title>
        <authorList>
            <consortium name="The Broad Institute Genomics Platform"/>
            <consortium name="The Broad Institute Genome Sequencing Center for Infectious Disease"/>
            <person name="Wu L."/>
            <person name="Ma J."/>
        </authorList>
    </citation>
    <scope>NUCLEOTIDE SEQUENCE [LARGE SCALE GENOMIC DNA]</scope>
    <source>
        <strain evidence="3">CGMCC 1.15353</strain>
    </source>
</reference>
<dbReference type="RefSeq" id="WP_156969144.1">
    <property type="nucleotide sequence ID" value="NZ_BMIN01000005.1"/>
</dbReference>
<name>A0ABQ1Q194_9BACI</name>
<accession>A0ABQ1Q194</accession>
<dbReference type="Proteomes" id="UP000642571">
    <property type="component" value="Unassembled WGS sequence"/>
</dbReference>
<proteinExistence type="predicted"/>
<sequence length="47" mass="5279">MGLLSKAYKATRLKNDASAVKHGRGGERMKHRAAEKGIRKVVKRVFK</sequence>
<gene>
    <name evidence="2" type="ORF">GCM10011389_15700</name>
</gene>
<evidence type="ECO:0000313" key="2">
    <source>
        <dbReference type="EMBL" id="GGD09023.1"/>
    </source>
</evidence>
<keyword evidence="3" id="KW-1185">Reference proteome</keyword>
<evidence type="ECO:0000313" key="3">
    <source>
        <dbReference type="Proteomes" id="UP000642571"/>
    </source>
</evidence>